<accession>A0A8J6AJ46</accession>
<evidence type="ECO:0000313" key="2">
    <source>
        <dbReference type="Proteomes" id="UP000700334"/>
    </source>
</evidence>
<feature type="non-terminal residue" evidence="1">
    <location>
        <position position="1"/>
    </location>
</feature>
<keyword evidence="2" id="KW-1185">Reference proteome</keyword>
<name>A0A8J6AJ46_GALPY</name>
<evidence type="ECO:0000313" key="1">
    <source>
        <dbReference type="EMBL" id="KAG8521973.1"/>
    </source>
</evidence>
<protein>
    <submittedName>
        <fullName evidence="1">NADPH oxidase 4</fullName>
    </submittedName>
</protein>
<reference evidence="1" key="1">
    <citation type="journal article" date="2021" name="Evol. Appl.">
        <title>The genome of the Pyrenean desman and the effects of bottlenecks and inbreeding on the genomic landscape of an endangered species.</title>
        <authorList>
            <person name="Escoda L."/>
            <person name="Castresana J."/>
        </authorList>
    </citation>
    <scope>NUCLEOTIDE SEQUENCE</scope>
    <source>
        <strain evidence="1">IBE-C5619</strain>
    </source>
</reference>
<proteinExistence type="predicted"/>
<dbReference type="OrthoDB" id="167398at2759"/>
<comment type="caution">
    <text evidence="1">The sequence shown here is derived from an EMBL/GenBank/DDBJ whole genome shotgun (WGS) entry which is preliminary data.</text>
</comment>
<sequence>LGLCLSRASASVLNLNCSLILLPMCRTLLAYLRGSQKVPSRRTRRLLDKSRTFHITCGITICIFSGEKAKSCRGTNASPRSVPESPTDLNGCNSVGVHVAAHLVNVLNFSVNYHEDFVELNAARYRDEVGGFSLLIFLSLVMR</sequence>
<dbReference type="NCBIfam" id="TIGR01053">
    <property type="entry name" value="LSD1"/>
    <property type="match status" value="1"/>
</dbReference>
<dbReference type="EMBL" id="JAGFMF010011455">
    <property type="protein sequence ID" value="KAG8521973.1"/>
    <property type="molecule type" value="Genomic_DNA"/>
</dbReference>
<dbReference type="Proteomes" id="UP000700334">
    <property type="component" value="Unassembled WGS sequence"/>
</dbReference>
<dbReference type="AlphaFoldDB" id="A0A8J6AJ46"/>
<gene>
    <name evidence="1" type="ORF">J0S82_016420</name>
</gene>
<organism evidence="1 2">
    <name type="scientific">Galemys pyrenaicus</name>
    <name type="common">Iberian desman</name>
    <name type="synonym">Pyrenean desman</name>
    <dbReference type="NCBI Taxonomy" id="202257"/>
    <lineage>
        <taxon>Eukaryota</taxon>
        <taxon>Metazoa</taxon>
        <taxon>Chordata</taxon>
        <taxon>Craniata</taxon>
        <taxon>Vertebrata</taxon>
        <taxon>Euteleostomi</taxon>
        <taxon>Mammalia</taxon>
        <taxon>Eutheria</taxon>
        <taxon>Laurasiatheria</taxon>
        <taxon>Eulipotyphla</taxon>
        <taxon>Talpidae</taxon>
        <taxon>Galemys</taxon>
    </lineage>
</organism>